<dbReference type="PRINTS" id="PR00385">
    <property type="entry name" value="P450"/>
</dbReference>
<keyword evidence="3 8" id="KW-0349">Heme</keyword>
<reference evidence="10 11" key="1">
    <citation type="submission" date="2024-05" db="EMBL/GenBank/DDBJ databases">
        <authorList>
            <person name="Wallberg A."/>
        </authorList>
    </citation>
    <scope>NUCLEOTIDE SEQUENCE [LARGE SCALE GENOMIC DNA]</scope>
</reference>
<dbReference type="PRINTS" id="PR00463">
    <property type="entry name" value="EP450I"/>
</dbReference>
<organism evidence="10 11">
    <name type="scientific">Meganyctiphanes norvegica</name>
    <name type="common">Northern krill</name>
    <name type="synonym">Thysanopoda norvegica</name>
    <dbReference type="NCBI Taxonomy" id="48144"/>
    <lineage>
        <taxon>Eukaryota</taxon>
        <taxon>Metazoa</taxon>
        <taxon>Ecdysozoa</taxon>
        <taxon>Arthropoda</taxon>
        <taxon>Crustacea</taxon>
        <taxon>Multicrustacea</taxon>
        <taxon>Malacostraca</taxon>
        <taxon>Eumalacostraca</taxon>
        <taxon>Eucarida</taxon>
        <taxon>Euphausiacea</taxon>
        <taxon>Euphausiidae</taxon>
        <taxon>Meganyctiphanes</taxon>
    </lineage>
</organism>
<evidence type="ECO:0000256" key="3">
    <source>
        <dbReference type="ARBA" id="ARBA00022617"/>
    </source>
</evidence>
<dbReference type="EMBL" id="CAXKWB010032446">
    <property type="protein sequence ID" value="CAL4141202.1"/>
    <property type="molecule type" value="Genomic_DNA"/>
</dbReference>
<keyword evidence="7 9" id="KW-0503">Monooxygenase</keyword>
<keyword evidence="5 9" id="KW-0560">Oxidoreductase</keyword>
<keyword evidence="4 8" id="KW-0479">Metal-binding</keyword>
<dbReference type="InterPro" id="IPR036396">
    <property type="entry name" value="Cyt_P450_sf"/>
</dbReference>
<protein>
    <recommendedName>
        <fullName evidence="12">Cytochrome P450</fullName>
    </recommendedName>
</protein>
<evidence type="ECO:0000256" key="6">
    <source>
        <dbReference type="ARBA" id="ARBA00023004"/>
    </source>
</evidence>
<dbReference type="InterPro" id="IPR001128">
    <property type="entry name" value="Cyt_P450"/>
</dbReference>
<dbReference type="PANTHER" id="PTHR24279">
    <property type="entry name" value="CYTOCHROME P450"/>
    <property type="match status" value="1"/>
</dbReference>
<dbReference type="SUPFAM" id="SSF48264">
    <property type="entry name" value="Cytochrome P450"/>
    <property type="match status" value="1"/>
</dbReference>
<feature type="binding site" description="axial binding residue" evidence="8">
    <location>
        <position position="455"/>
    </location>
    <ligand>
        <name>heme</name>
        <dbReference type="ChEBI" id="CHEBI:30413"/>
    </ligand>
    <ligandPart>
        <name>Fe</name>
        <dbReference type="ChEBI" id="CHEBI:18248"/>
    </ligandPart>
</feature>
<accession>A0AAV2RXC3</accession>
<gene>
    <name evidence="10" type="ORF">MNOR_LOCUS28819</name>
</gene>
<dbReference type="GO" id="GO:0005506">
    <property type="term" value="F:iron ion binding"/>
    <property type="evidence" value="ECO:0007669"/>
    <property type="project" value="InterPro"/>
</dbReference>
<evidence type="ECO:0000256" key="8">
    <source>
        <dbReference type="PIRSR" id="PIRSR602401-1"/>
    </source>
</evidence>
<dbReference type="InterPro" id="IPR017972">
    <property type="entry name" value="Cyt_P450_CS"/>
</dbReference>
<dbReference type="Gene3D" id="1.10.630.10">
    <property type="entry name" value="Cytochrome P450"/>
    <property type="match status" value="1"/>
</dbReference>
<dbReference type="AlphaFoldDB" id="A0AAV2RXC3"/>
<name>A0AAV2RXC3_MEGNR</name>
<evidence type="ECO:0000256" key="5">
    <source>
        <dbReference type="ARBA" id="ARBA00023002"/>
    </source>
</evidence>
<evidence type="ECO:0008006" key="12">
    <source>
        <dbReference type="Google" id="ProtNLM"/>
    </source>
</evidence>
<keyword evidence="11" id="KW-1185">Reference proteome</keyword>
<comment type="cofactor">
    <cofactor evidence="1 8">
        <name>heme</name>
        <dbReference type="ChEBI" id="CHEBI:30413"/>
    </cofactor>
</comment>
<comment type="similarity">
    <text evidence="2 9">Belongs to the cytochrome P450 family.</text>
</comment>
<sequence length="511" mass="59433">MFALVRRSLVAEAVVKNGPALMSISNITTITQDLVKFERPPGPKQWPLLGCLPSILTNKAFDKERIHLFWNDCVKQYGPIFQLRVPGSPTMNFISNIEDIEKMYKTTFDNPIRPIADSFKVANQRCPSKFYKEGEYGLLNEQGDNWWRVRRQVQPHTMKPAVVAQYLPGMDQISKEFVERVKNQRDDNSEVHEDFIKEIMQWAVENVGLISYNKMIETTEEKQELIKAADTILGNIGKLEYGLQLWRYIQTPRLKETMQARDFMRRKIDKSVLQAKESLEEDDLSNKNMNILEELLKTPELSHRDIVMFMLDFNMAGADTTAYTVSFVMYLLSINPEKQAILHQELDKVLGDGTGELTPAHLAKLTYTKAVVKETLRVFPVAMGVVRQLNNDEVFSGYKLPKGSLMFAMEYPNCYNEKLFYKPKEFLPERWFRSRPHGPIQNYASFSFSRGTRSCVGRRVSEQEIYTIIARLFHQHTLEWKYEKLNPKSHLLLHPDLPLKFTMKEREKQNV</sequence>
<dbReference type="PROSITE" id="PS00086">
    <property type="entry name" value="CYTOCHROME_P450"/>
    <property type="match status" value="1"/>
</dbReference>
<proteinExistence type="inferred from homology"/>
<evidence type="ECO:0000256" key="9">
    <source>
        <dbReference type="RuleBase" id="RU000461"/>
    </source>
</evidence>
<comment type="caution">
    <text evidence="10">The sequence shown here is derived from an EMBL/GenBank/DDBJ whole genome shotgun (WGS) entry which is preliminary data.</text>
</comment>
<dbReference type="CDD" id="cd11054">
    <property type="entry name" value="CYP24A1-like"/>
    <property type="match status" value="1"/>
</dbReference>
<keyword evidence="6 8" id="KW-0408">Iron</keyword>
<dbReference type="InterPro" id="IPR050479">
    <property type="entry name" value="CYP11_CYP27_families"/>
</dbReference>
<evidence type="ECO:0000313" key="11">
    <source>
        <dbReference type="Proteomes" id="UP001497623"/>
    </source>
</evidence>
<evidence type="ECO:0000256" key="4">
    <source>
        <dbReference type="ARBA" id="ARBA00022723"/>
    </source>
</evidence>
<dbReference type="GO" id="GO:0020037">
    <property type="term" value="F:heme binding"/>
    <property type="evidence" value="ECO:0007669"/>
    <property type="project" value="InterPro"/>
</dbReference>
<dbReference type="GO" id="GO:0016705">
    <property type="term" value="F:oxidoreductase activity, acting on paired donors, with incorporation or reduction of molecular oxygen"/>
    <property type="evidence" value="ECO:0007669"/>
    <property type="project" value="InterPro"/>
</dbReference>
<evidence type="ECO:0000256" key="1">
    <source>
        <dbReference type="ARBA" id="ARBA00001971"/>
    </source>
</evidence>
<dbReference type="PANTHER" id="PTHR24279:SF120">
    <property type="entry name" value="CYTOCHROME P450"/>
    <property type="match status" value="1"/>
</dbReference>
<dbReference type="Proteomes" id="UP001497623">
    <property type="component" value="Unassembled WGS sequence"/>
</dbReference>
<dbReference type="Pfam" id="PF00067">
    <property type="entry name" value="p450"/>
    <property type="match status" value="1"/>
</dbReference>
<evidence type="ECO:0000256" key="7">
    <source>
        <dbReference type="ARBA" id="ARBA00023033"/>
    </source>
</evidence>
<dbReference type="InterPro" id="IPR002401">
    <property type="entry name" value="Cyt_P450_E_grp-I"/>
</dbReference>
<evidence type="ECO:0000256" key="2">
    <source>
        <dbReference type="ARBA" id="ARBA00010617"/>
    </source>
</evidence>
<dbReference type="GO" id="GO:0004497">
    <property type="term" value="F:monooxygenase activity"/>
    <property type="evidence" value="ECO:0007669"/>
    <property type="project" value="UniProtKB-KW"/>
</dbReference>
<evidence type="ECO:0000313" key="10">
    <source>
        <dbReference type="EMBL" id="CAL4141202.1"/>
    </source>
</evidence>